<protein>
    <recommendedName>
        <fullName evidence="4">RNA polymerase subunit sigma-70</fullName>
    </recommendedName>
</protein>
<evidence type="ECO:0000313" key="3">
    <source>
        <dbReference type="Proteomes" id="UP000221763"/>
    </source>
</evidence>
<dbReference type="InterPro" id="IPR013324">
    <property type="entry name" value="RNA_pol_sigma_r3/r4-like"/>
</dbReference>
<name>A0AAP8G0C9_STRMC</name>
<evidence type="ECO:0000256" key="1">
    <source>
        <dbReference type="SAM" id="Coils"/>
    </source>
</evidence>
<dbReference type="AlphaFoldDB" id="A0AAP8G0C9"/>
<dbReference type="EMBL" id="PEBN01000001">
    <property type="protein sequence ID" value="PHV58997.1"/>
    <property type="molecule type" value="Genomic_DNA"/>
</dbReference>
<sequence>MNNIKDKLKGLYHKRLCIDSLKRVLERDREQLGIFPEYLAELEKDDMERIAQEESELQADLDLINSLDNELQRRVLIERYSHGHNWDKVADTLGYSRKYLCKVHKQALDQLAKQTAFLLG</sequence>
<evidence type="ECO:0000313" key="2">
    <source>
        <dbReference type="EMBL" id="PHV58997.1"/>
    </source>
</evidence>
<comment type="caution">
    <text evidence="2">The sequence shown here is derived from an EMBL/GenBank/DDBJ whole genome shotgun (WGS) entry which is preliminary data.</text>
</comment>
<feature type="coiled-coil region" evidence="1">
    <location>
        <begin position="40"/>
        <end position="70"/>
    </location>
</feature>
<dbReference type="SUPFAM" id="SSF88659">
    <property type="entry name" value="Sigma3 and sigma4 domains of RNA polymerase sigma factors"/>
    <property type="match status" value="1"/>
</dbReference>
<dbReference type="Proteomes" id="UP000221763">
    <property type="component" value="Unassembled WGS sequence"/>
</dbReference>
<reference evidence="2 3" key="1">
    <citation type="submission" date="2017-10" db="EMBL/GenBank/DDBJ databases">
        <title>Whole-genome sequence of three Streptococcus macedonicus strains isolated from Italian cheeses of the Veneto region.</title>
        <authorList>
            <person name="Treu L."/>
            <person name="De Diego-Diaz B."/>
            <person name="Papadimitriou K."/>
            <person name="Tsakalidou E."/>
            <person name="Corich V."/>
            <person name="Giacomini A."/>
        </authorList>
    </citation>
    <scope>NUCLEOTIDE SEQUENCE [LARGE SCALE GENOMIC DNA]</scope>
    <source>
        <strain evidence="2 3">19AS</strain>
    </source>
</reference>
<accession>A0AAP8G0C9</accession>
<proteinExistence type="predicted"/>
<evidence type="ECO:0008006" key="4">
    <source>
        <dbReference type="Google" id="ProtNLM"/>
    </source>
</evidence>
<organism evidence="2 3">
    <name type="scientific">Streptococcus macedonicus</name>
    <name type="common">Streptococcus gallolyticus macedonicus</name>
    <dbReference type="NCBI Taxonomy" id="59310"/>
    <lineage>
        <taxon>Bacteria</taxon>
        <taxon>Bacillati</taxon>
        <taxon>Bacillota</taxon>
        <taxon>Bacilli</taxon>
        <taxon>Lactobacillales</taxon>
        <taxon>Streptococcaceae</taxon>
        <taxon>Streptococcus</taxon>
    </lineage>
</organism>
<gene>
    <name evidence="2" type="ORF">CS009_00015</name>
</gene>
<dbReference type="Gene3D" id="1.20.140.160">
    <property type="match status" value="1"/>
</dbReference>
<keyword evidence="1" id="KW-0175">Coiled coil</keyword>